<dbReference type="AlphaFoldDB" id="A0A251UQR2"/>
<accession>A0A251UQR2</accession>
<dbReference type="InterPro" id="IPR018289">
    <property type="entry name" value="MULE_transposase_dom"/>
</dbReference>
<dbReference type="Proteomes" id="UP000215914">
    <property type="component" value="Chromosome 5"/>
</dbReference>
<proteinExistence type="predicted"/>
<keyword evidence="3" id="KW-0472">Membrane</keyword>
<evidence type="ECO:0000259" key="4">
    <source>
        <dbReference type="PROSITE" id="PS50966"/>
    </source>
</evidence>
<protein>
    <submittedName>
        <fullName evidence="5">Putative FAR1 DNA binding domain, Zinc finger, SWIM-type, MULE transposase domain, FHY3/FAR1 family</fullName>
    </submittedName>
</protein>
<gene>
    <name evidence="5" type="ORF">HannXRQ_Chr05g0146931</name>
</gene>
<dbReference type="PROSITE" id="PS50966">
    <property type="entry name" value="ZF_SWIM"/>
    <property type="match status" value="1"/>
</dbReference>
<feature type="region of interest" description="Disordered" evidence="2">
    <location>
        <begin position="813"/>
        <end position="852"/>
    </location>
</feature>
<dbReference type="STRING" id="4232.A0A251UQR2"/>
<reference evidence="6" key="1">
    <citation type="journal article" date="2017" name="Nature">
        <title>The sunflower genome provides insights into oil metabolism, flowering and Asterid evolution.</title>
        <authorList>
            <person name="Badouin H."/>
            <person name="Gouzy J."/>
            <person name="Grassa C.J."/>
            <person name="Murat F."/>
            <person name="Staton S.E."/>
            <person name="Cottret L."/>
            <person name="Lelandais-Briere C."/>
            <person name="Owens G.L."/>
            <person name="Carrere S."/>
            <person name="Mayjonade B."/>
            <person name="Legrand L."/>
            <person name="Gill N."/>
            <person name="Kane N.C."/>
            <person name="Bowers J.E."/>
            <person name="Hubner S."/>
            <person name="Bellec A."/>
            <person name="Berard A."/>
            <person name="Berges H."/>
            <person name="Blanchet N."/>
            <person name="Boniface M.C."/>
            <person name="Brunel D."/>
            <person name="Catrice O."/>
            <person name="Chaidir N."/>
            <person name="Claudel C."/>
            <person name="Donnadieu C."/>
            <person name="Faraut T."/>
            <person name="Fievet G."/>
            <person name="Helmstetter N."/>
            <person name="King M."/>
            <person name="Knapp S.J."/>
            <person name="Lai Z."/>
            <person name="Le Paslier M.C."/>
            <person name="Lippi Y."/>
            <person name="Lorenzon L."/>
            <person name="Mandel J.R."/>
            <person name="Marage G."/>
            <person name="Marchand G."/>
            <person name="Marquand E."/>
            <person name="Bret-Mestries E."/>
            <person name="Morien E."/>
            <person name="Nambeesan S."/>
            <person name="Nguyen T."/>
            <person name="Pegot-Espagnet P."/>
            <person name="Pouilly N."/>
            <person name="Raftis F."/>
            <person name="Sallet E."/>
            <person name="Schiex T."/>
            <person name="Thomas J."/>
            <person name="Vandecasteele C."/>
            <person name="Vares D."/>
            <person name="Vear F."/>
            <person name="Vautrin S."/>
            <person name="Crespi M."/>
            <person name="Mangin B."/>
            <person name="Burke J.M."/>
            <person name="Salse J."/>
            <person name="Munos S."/>
            <person name="Vincourt P."/>
            <person name="Rieseberg L.H."/>
            <person name="Langlade N.B."/>
        </authorList>
    </citation>
    <scope>NUCLEOTIDE SEQUENCE [LARGE SCALE GENOMIC DNA]</scope>
    <source>
        <strain evidence="6">cv. SF193</strain>
    </source>
</reference>
<keyword evidence="1" id="KW-0479">Metal-binding</keyword>
<keyword evidence="6" id="KW-1185">Reference proteome</keyword>
<dbReference type="GO" id="GO:0008270">
    <property type="term" value="F:zinc ion binding"/>
    <property type="evidence" value="ECO:0007669"/>
    <property type="project" value="UniProtKB-KW"/>
</dbReference>
<keyword evidence="3" id="KW-1133">Transmembrane helix</keyword>
<feature type="transmembrane region" description="Helical" evidence="3">
    <location>
        <begin position="6"/>
        <end position="28"/>
    </location>
</feature>
<feature type="domain" description="SWIM-type" evidence="4">
    <location>
        <begin position="673"/>
        <end position="709"/>
    </location>
</feature>
<dbReference type="EMBL" id="CM007894">
    <property type="protein sequence ID" value="OTG25373.1"/>
    <property type="molecule type" value="Genomic_DNA"/>
</dbReference>
<dbReference type="PANTHER" id="PTHR47718:SF12">
    <property type="entry name" value="PROTEIN FAR1-RELATED SEQUENCE"/>
    <property type="match status" value="1"/>
</dbReference>
<dbReference type="InterPro" id="IPR007527">
    <property type="entry name" value="Znf_SWIM"/>
</dbReference>
<sequence length="1090" mass="124188">MIIEMTVVVVLATIMMNVGTMLKVHMYFLHRFCERSSAQVSWFFRCTSWSVVIVGLVPDKAMDPDTPTSFAFASYGIQLAEDFAFNMADLNNQQHLTVAGGTEGRVSPDPEPISSEITPSILNQNGLDDDEDGVQDCTFTQLLSTGVHADEEFYVHHTPNGTRMWCPNVPIVLKPVVGSVYETWKDVFSMYKDYAVYSGFSIRKGQTKRWKGVIKRKTDTLEHSSLTIRQSNFTVTDCKASILVKFCEGSSTCTVVGFNEHHNHPFVERFNRDLSRTSRKLPFASKQFIHNMSLNRIGPIVSHRVLVSLMGGHHNVRGTPTDFKNWSQSVRLYIGDRDAQLVIDRLKERSESLPDFYYEFVVEKGQLRSIFWADEISKINYEVFGDVLAFDATYHTNKYNMIFVPFTGVDNHKQCVTFGAGLLFNETTESYKWLLESFLKAHKKQPKLVLTDQDPSMKAAISEVFTDSRHRLCMWHIMKKLPTKIAGDLLQNSELRALMHRLVWSIHMKPSTFVTRWQLLMEEYGLQDHDWLKDMYSIRDQWVPAYFRDIPMCCLMKTTSRCESSNSSFKVNSSSANTLVQFMLCYETRIDNQRYRQRVAEFKTSSSVFMDSTDLAIEKHAFELYTHAISTEVRKEIYKGKLFCYIVNTEDCDEGCVYYVNQLDKRNNATNTFTVILELSNQSVSCSCNNFIRIGYLCRHFFCVYRVNNIERIPAQYVVKRWSRDVLPKSLFSIESRYGVDTRPQAAARSQILEIVTECVDALRSDVGGLSSFAEQIKELKCKLLNGGPVDDEANNDNYAAVEELLGVSLDGDVTLDNPDGIRNKGRGKRRRLSRAPQDGTSNSAVKPPKTPRLCRTCMKYVTGHDSRNCKKKKNKNKNKSGNEDEDEDSSSASQDKLSAPPNVYIPKALLPTYHTQSITMHKRPCLVSKVPDVEAIDLKPEKNEFINVGKRLRKYASHPVGVGDIPETTPLPAMPIRTLREIFTSDGHPRGKRTSFPTPKVEPDVKPTARAIPKNEPTVNATVKMEPRVVPKGEPTTFPKKRDVEDPTTSDWVDDVSWMSEIEWDSYFPINISVSPVPANPCKCKKWFT</sequence>
<keyword evidence="3" id="KW-0812">Transmembrane</keyword>
<dbReference type="InParanoid" id="A0A251UQR2"/>
<evidence type="ECO:0000256" key="3">
    <source>
        <dbReference type="SAM" id="Phobius"/>
    </source>
</evidence>
<evidence type="ECO:0000313" key="5">
    <source>
        <dbReference type="EMBL" id="OTG25373.1"/>
    </source>
</evidence>
<dbReference type="Pfam" id="PF10551">
    <property type="entry name" value="MULE"/>
    <property type="match status" value="1"/>
</dbReference>
<evidence type="ECO:0000256" key="2">
    <source>
        <dbReference type="SAM" id="MobiDB-lite"/>
    </source>
</evidence>
<evidence type="ECO:0000313" key="6">
    <source>
        <dbReference type="Proteomes" id="UP000215914"/>
    </source>
</evidence>
<feature type="region of interest" description="Disordered" evidence="2">
    <location>
        <begin position="1031"/>
        <end position="1052"/>
    </location>
</feature>
<feature type="region of interest" description="Disordered" evidence="2">
    <location>
        <begin position="867"/>
        <end position="901"/>
    </location>
</feature>
<dbReference type="PANTHER" id="PTHR47718">
    <property type="entry name" value="OS01G0519700 PROTEIN"/>
    <property type="match status" value="1"/>
</dbReference>
<feature type="compositionally biased region" description="Basic residues" evidence="2">
    <location>
        <begin position="870"/>
        <end position="879"/>
    </location>
</feature>
<name>A0A251UQR2_HELAN</name>
<feature type="region of interest" description="Disordered" evidence="2">
    <location>
        <begin position="986"/>
        <end position="1007"/>
    </location>
</feature>
<evidence type="ECO:0000256" key="1">
    <source>
        <dbReference type="PROSITE-ProRule" id="PRU00325"/>
    </source>
</evidence>
<keyword evidence="1" id="KW-0863">Zinc-finger</keyword>
<organism evidence="5 6">
    <name type="scientific">Helianthus annuus</name>
    <name type="common">Common sunflower</name>
    <dbReference type="NCBI Taxonomy" id="4232"/>
    <lineage>
        <taxon>Eukaryota</taxon>
        <taxon>Viridiplantae</taxon>
        <taxon>Streptophyta</taxon>
        <taxon>Embryophyta</taxon>
        <taxon>Tracheophyta</taxon>
        <taxon>Spermatophyta</taxon>
        <taxon>Magnoliopsida</taxon>
        <taxon>eudicotyledons</taxon>
        <taxon>Gunneridae</taxon>
        <taxon>Pentapetalae</taxon>
        <taxon>asterids</taxon>
        <taxon>campanulids</taxon>
        <taxon>Asterales</taxon>
        <taxon>Asteraceae</taxon>
        <taxon>Asteroideae</taxon>
        <taxon>Heliantheae alliance</taxon>
        <taxon>Heliantheae</taxon>
        <taxon>Helianthus</taxon>
    </lineage>
</organism>
<keyword evidence="1" id="KW-0862">Zinc</keyword>
<feature type="compositionally biased region" description="Basic residues" evidence="2">
    <location>
        <begin position="824"/>
        <end position="834"/>
    </location>
</feature>